<dbReference type="InterPro" id="IPR012340">
    <property type="entry name" value="NA-bd_OB-fold"/>
</dbReference>
<dbReference type="Gene3D" id="2.40.50.140">
    <property type="entry name" value="Nucleic acid-binding proteins"/>
    <property type="match status" value="1"/>
</dbReference>
<dbReference type="RefSeq" id="WP_378221149.1">
    <property type="nucleotide sequence ID" value="NZ_JBHRTK010000012.1"/>
</dbReference>
<name>A0ABV7KC72_9HYPH</name>
<keyword evidence="2" id="KW-1185">Reference proteome</keyword>
<evidence type="ECO:0000313" key="2">
    <source>
        <dbReference type="Proteomes" id="UP001595583"/>
    </source>
</evidence>
<protein>
    <recommendedName>
        <fullName evidence="3">Cold shock domain-containing protein</fullName>
    </recommendedName>
</protein>
<evidence type="ECO:0000313" key="1">
    <source>
        <dbReference type="EMBL" id="MFC3207202.1"/>
    </source>
</evidence>
<dbReference type="EMBL" id="JBHRTK010000012">
    <property type="protein sequence ID" value="MFC3207202.1"/>
    <property type="molecule type" value="Genomic_DNA"/>
</dbReference>
<proteinExistence type="predicted"/>
<accession>A0ABV7KC72</accession>
<gene>
    <name evidence="1" type="ORF">ACFOHJ_13320</name>
</gene>
<organism evidence="1 2">
    <name type="scientific">Aquamicrobium soli</name>
    <dbReference type="NCBI Taxonomy" id="1811518"/>
    <lineage>
        <taxon>Bacteria</taxon>
        <taxon>Pseudomonadati</taxon>
        <taxon>Pseudomonadota</taxon>
        <taxon>Alphaproteobacteria</taxon>
        <taxon>Hyphomicrobiales</taxon>
        <taxon>Phyllobacteriaceae</taxon>
        <taxon>Aquamicrobium</taxon>
    </lineage>
</organism>
<sequence length="67" mass="7294">MISFTGHFGFIDSGGEHVYFIAGDAANIRRGDDVRFNMATVDGRPRAVDVRVVDPVVAEEVDRVLGT</sequence>
<dbReference type="Proteomes" id="UP001595583">
    <property type="component" value="Unassembled WGS sequence"/>
</dbReference>
<evidence type="ECO:0008006" key="3">
    <source>
        <dbReference type="Google" id="ProtNLM"/>
    </source>
</evidence>
<comment type="caution">
    <text evidence="1">The sequence shown here is derived from an EMBL/GenBank/DDBJ whole genome shotgun (WGS) entry which is preliminary data.</text>
</comment>
<reference evidence="2" key="1">
    <citation type="journal article" date="2019" name="Int. J. Syst. Evol. Microbiol.">
        <title>The Global Catalogue of Microorganisms (GCM) 10K type strain sequencing project: providing services to taxonomists for standard genome sequencing and annotation.</title>
        <authorList>
            <consortium name="The Broad Institute Genomics Platform"/>
            <consortium name="The Broad Institute Genome Sequencing Center for Infectious Disease"/>
            <person name="Wu L."/>
            <person name="Ma J."/>
        </authorList>
    </citation>
    <scope>NUCLEOTIDE SEQUENCE [LARGE SCALE GENOMIC DNA]</scope>
    <source>
        <strain evidence="2">KCTC 52165</strain>
    </source>
</reference>